<comment type="subcellular location">
    <subcellularLocation>
        <location evidence="2 13">Cell membrane</location>
        <topology evidence="2 13">Multi-pass membrane protein</topology>
    </subcellularLocation>
</comment>
<evidence type="ECO:0000256" key="11">
    <source>
        <dbReference type="ARBA" id="ARBA00023136"/>
    </source>
</evidence>
<reference evidence="15" key="1">
    <citation type="submission" date="2016-04" db="EMBL/GenBank/DDBJ databases">
        <authorList>
            <person name="Evans L.H."/>
            <person name="Alamgir A."/>
            <person name="Owens N."/>
            <person name="Weber N.D."/>
            <person name="Virtaneva K."/>
            <person name="Barbian K."/>
            <person name="Babar A."/>
            <person name="Rosenke K."/>
        </authorList>
    </citation>
    <scope>NUCLEOTIDE SEQUENCE</scope>
    <source>
        <strain evidence="15">86</strain>
    </source>
</reference>
<name>A0A212KI48_9PROT</name>
<feature type="transmembrane region" description="Helical" evidence="13">
    <location>
        <begin position="12"/>
        <end position="30"/>
    </location>
</feature>
<dbReference type="GO" id="GO:0015099">
    <property type="term" value="F:nickel cation transmembrane transporter activity"/>
    <property type="evidence" value="ECO:0007669"/>
    <property type="project" value="UniProtKB-UniRule"/>
</dbReference>
<dbReference type="GO" id="GO:0046583">
    <property type="term" value="F:monoatomic cation efflux transmembrane transporter activity"/>
    <property type="evidence" value="ECO:0007669"/>
    <property type="project" value="TreeGrafter"/>
</dbReference>
<feature type="transmembrane region" description="Helical" evidence="13">
    <location>
        <begin position="257"/>
        <end position="278"/>
    </location>
</feature>
<keyword evidence="10" id="KW-0921">Nickel transport</keyword>
<evidence type="ECO:0000256" key="10">
    <source>
        <dbReference type="ARBA" id="ARBA00023112"/>
    </source>
</evidence>
<dbReference type="InterPro" id="IPR011541">
    <property type="entry name" value="Ni/Co_transpt_high_affinity"/>
</dbReference>
<feature type="compositionally biased region" description="Basic residues" evidence="14">
    <location>
        <begin position="141"/>
        <end position="151"/>
    </location>
</feature>
<feature type="transmembrane region" description="Helical" evidence="13">
    <location>
        <begin position="90"/>
        <end position="108"/>
    </location>
</feature>
<dbReference type="AlphaFoldDB" id="A0A212KI48"/>
<evidence type="ECO:0000256" key="8">
    <source>
        <dbReference type="ARBA" id="ARBA00022989"/>
    </source>
</evidence>
<evidence type="ECO:0000256" key="13">
    <source>
        <dbReference type="RuleBase" id="RU362101"/>
    </source>
</evidence>
<dbReference type="Pfam" id="PF03824">
    <property type="entry name" value="NicO"/>
    <property type="match status" value="1"/>
</dbReference>
<keyword evidence="5" id="KW-1003">Cell membrane</keyword>
<feature type="transmembrane region" description="Helical" evidence="13">
    <location>
        <begin position="51"/>
        <end position="78"/>
    </location>
</feature>
<feature type="transmembrane region" description="Helical" evidence="13">
    <location>
        <begin position="185"/>
        <end position="210"/>
    </location>
</feature>
<evidence type="ECO:0000256" key="14">
    <source>
        <dbReference type="SAM" id="MobiDB-lite"/>
    </source>
</evidence>
<dbReference type="InterPro" id="IPR051224">
    <property type="entry name" value="NiCoT_RcnA"/>
</dbReference>
<sequence length="281" mass="29131">MDLVSLIEAGAASPLALFAAALLLGALHGLEPGHSKTMMAAFIIAVRGTPAQAALLGVSAAASHTVIVWVLAILALVYGDALIGERLEPWFMIGSGAAIVLMGAWIYLRARAARAHDGHGHHDHEHAHGHPHDHDHDHPHDHGHHHDHAHAHPAPAEAGDAHARAHAAEIARRFSGGATTTGQTILFGLTGGMIPCPAAITVLILCLHLKKLALGITLVAAFSIGLAITLVAVGMATTIGLRYAAARTTRIDALFRAAPYASAALIGVVGVAMAWSGYARL</sequence>
<keyword evidence="4 13" id="KW-0813">Transport</keyword>
<protein>
    <recommendedName>
        <fullName evidence="13">Nickel/cobalt efflux system</fullName>
    </recommendedName>
</protein>
<evidence type="ECO:0000256" key="2">
    <source>
        <dbReference type="ARBA" id="ARBA00004651"/>
    </source>
</evidence>
<evidence type="ECO:0000256" key="12">
    <source>
        <dbReference type="ARBA" id="ARBA00023285"/>
    </source>
</evidence>
<evidence type="ECO:0000256" key="7">
    <source>
        <dbReference type="ARBA" id="ARBA00022692"/>
    </source>
</evidence>
<keyword evidence="11 13" id="KW-0472">Membrane</keyword>
<dbReference type="PANTHER" id="PTHR40659">
    <property type="entry name" value="NICKEL/COBALT EFFLUX SYSTEM RCNA"/>
    <property type="match status" value="1"/>
</dbReference>
<comment type="similarity">
    <text evidence="13">Belongs to the NiCoT transporter (TC 2.A.52) family.</text>
</comment>
<dbReference type="GO" id="GO:0032025">
    <property type="term" value="P:response to cobalt ion"/>
    <property type="evidence" value="ECO:0007669"/>
    <property type="project" value="TreeGrafter"/>
</dbReference>
<evidence type="ECO:0000256" key="4">
    <source>
        <dbReference type="ARBA" id="ARBA00022448"/>
    </source>
</evidence>
<keyword evidence="9" id="KW-0406">Ion transport</keyword>
<evidence type="ECO:0000256" key="1">
    <source>
        <dbReference type="ARBA" id="ARBA00002510"/>
    </source>
</evidence>
<evidence type="ECO:0000256" key="6">
    <source>
        <dbReference type="ARBA" id="ARBA00022596"/>
    </source>
</evidence>
<keyword evidence="8 13" id="KW-1133">Transmembrane helix</keyword>
<dbReference type="GO" id="GO:0010045">
    <property type="term" value="P:response to nickel cation"/>
    <property type="evidence" value="ECO:0007669"/>
    <property type="project" value="TreeGrafter"/>
</dbReference>
<dbReference type="EMBL" id="FLUO01000002">
    <property type="protein sequence ID" value="SBW11332.1"/>
    <property type="molecule type" value="Genomic_DNA"/>
</dbReference>
<feature type="transmembrane region" description="Helical" evidence="13">
    <location>
        <begin position="216"/>
        <end position="245"/>
    </location>
</feature>
<dbReference type="GO" id="GO:0006824">
    <property type="term" value="P:cobalt ion transport"/>
    <property type="evidence" value="ECO:0007669"/>
    <property type="project" value="UniProtKB-KW"/>
</dbReference>
<evidence type="ECO:0000313" key="15">
    <source>
        <dbReference type="EMBL" id="SBW11332.1"/>
    </source>
</evidence>
<keyword evidence="6" id="KW-0533">Nickel</keyword>
<comment type="function">
    <text evidence="1">Efflux system for nickel and cobalt.</text>
</comment>
<organism evidence="15">
    <name type="scientific">uncultured Alphaproteobacteria bacterium</name>
    <dbReference type="NCBI Taxonomy" id="91750"/>
    <lineage>
        <taxon>Bacteria</taxon>
        <taxon>Pseudomonadati</taxon>
        <taxon>Pseudomonadota</taxon>
        <taxon>Alphaproteobacteria</taxon>
        <taxon>environmental samples</taxon>
    </lineage>
</organism>
<keyword evidence="12" id="KW-0170">Cobalt</keyword>
<dbReference type="PANTHER" id="PTHR40659:SF1">
    <property type="entry name" value="NICKEL_COBALT EFFLUX SYSTEM RCNA"/>
    <property type="match status" value="1"/>
</dbReference>
<evidence type="ECO:0000256" key="5">
    <source>
        <dbReference type="ARBA" id="ARBA00022475"/>
    </source>
</evidence>
<evidence type="ECO:0000256" key="9">
    <source>
        <dbReference type="ARBA" id="ARBA00023065"/>
    </source>
</evidence>
<dbReference type="GO" id="GO:0005886">
    <property type="term" value="C:plasma membrane"/>
    <property type="evidence" value="ECO:0007669"/>
    <property type="project" value="UniProtKB-SubCell"/>
</dbReference>
<feature type="region of interest" description="Disordered" evidence="14">
    <location>
        <begin position="117"/>
        <end position="158"/>
    </location>
</feature>
<feature type="compositionally biased region" description="Basic and acidic residues" evidence="14">
    <location>
        <begin position="117"/>
        <end position="140"/>
    </location>
</feature>
<proteinExistence type="inferred from homology"/>
<accession>A0A212KI48</accession>
<keyword evidence="7 13" id="KW-0812">Transmembrane</keyword>
<evidence type="ECO:0000256" key="3">
    <source>
        <dbReference type="ARBA" id="ARBA00022426"/>
    </source>
</evidence>
<keyword evidence="3" id="KW-0171">Cobalt transport</keyword>
<gene>
    <name evidence="15" type="primary">rncA</name>
    <name evidence="15" type="ORF">KL86APRO_20157</name>
</gene>
<dbReference type="NCBIfam" id="NF007454">
    <property type="entry name" value="PRK10019.1"/>
    <property type="match status" value="1"/>
</dbReference>